<dbReference type="NCBIfam" id="TIGR04183">
    <property type="entry name" value="Por_Secre_tail"/>
    <property type="match status" value="1"/>
</dbReference>
<reference evidence="3" key="1">
    <citation type="submission" date="2021-04" db="EMBL/GenBank/DDBJ databases">
        <authorList>
            <person name="Rodrigo-Torres L."/>
            <person name="Arahal R. D."/>
            <person name="Lucena T."/>
        </authorList>
    </citation>
    <scope>NUCLEOTIDE SEQUENCE</scope>
    <source>
        <strain evidence="3">AS29M-1</strain>
    </source>
</reference>
<dbReference type="CDD" id="cd15482">
    <property type="entry name" value="Sialidase_non-viral"/>
    <property type="match status" value="1"/>
</dbReference>
<dbReference type="Pfam" id="PF18962">
    <property type="entry name" value="Por_Secre_tail"/>
    <property type="match status" value="1"/>
</dbReference>
<organism evidence="3 4">
    <name type="scientific">Parvicella tangerina</name>
    <dbReference type="NCBI Taxonomy" id="2829795"/>
    <lineage>
        <taxon>Bacteria</taxon>
        <taxon>Pseudomonadati</taxon>
        <taxon>Bacteroidota</taxon>
        <taxon>Flavobacteriia</taxon>
        <taxon>Flavobacteriales</taxon>
        <taxon>Parvicellaceae</taxon>
        <taxon>Parvicella</taxon>
    </lineage>
</organism>
<dbReference type="PANTHER" id="PTHR47199">
    <property type="entry name" value="PHOTOSYSTEM II STABILITY/ASSEMBLY FACTOR HCF136, CHLOROPLASTIC"/>
    <property type="match status" value="1"/>
</dbReference>
<dbReference type="InterPro" id="IPR015943">
    <property type="entry name" value="WD40/YVTN_repeat-like_dom_sf"/>
</dbReference>
<accession>A0A916N949</accession>
<dbReference type="KEGG" id="ptan:CRYO30217_00611"/>
<sequence length="419" mass="46680">MRLVPVKILLVSTCIHAQAQWDTVAYDGQNNIIDVEITDENEFLISSFNHVYHYDFSVNSLDTIQNDVSKEFAELSFINRDTGYAVNLPSGILKTTDGGVNWFFVNSSLNTDYPNRDILFINDTLGFFTFANNGAGTFRTVDGGVTWDTLSDLSLTYNPMLGGESLFYIEDSETIGHTGNALFYISSDYGDTWTESIIDPQISLFQEVSATPDLISCVGQNQSGQNKGVIATSVDNGNSWTTVEVYEINKFIDVTIVNDSTIIAVGVSQGSYHYSIYKSTDRGQSWHPQDFSVVLPTYPYLTNVKCINQDSCIACGYSGFIIKTNNGGGQFLDVSVEESGLSSILTYPNPNSGEFWITLNNSMRVKFIQIYDLYGNIIQEKQIGSETQIRVRNLNEGVYLIKCFDERESIVTVKIVVQL</sequence>
<keyword evidence="1" id="KW-0732">Signal</keyword>
<keyword evidence="4" id="KW-1185">Reference proteome</keyword>
<feature type="domain" description="Secretion system C-terminal sorting" evidence="2">
    <location>
        <begin position="347"/>
        <end position="417"/>
    </location>
</feature>
<dbReference type="SUPFAM" id="SSF110296">
    <property type="entry name" value="Oligoxyloglucan reducing end-specific cellobiohydrolase"/>
    <property type="match status" value="1"/>
</dbReference>
<dbReference type="InterPro" id="IPR026444">
    <property type="entry name" value="Secre_tail"/>
</dbReference>
<name>A0A916N949_9FLAO</name>
<dbReference type="AlphaFoldDB" id="A0A916N949"/>
<evidence type="ECO:0000256" key="1">
    <source>
        <dbReference type="ARBA" id="ARBA00022729"/>
    </source>
</evidence>
<dbReference type="PANTHER" id="PTHR47199:SF2">
    <property type="entry name" value="PHOTOSYSTEM II STABILITY_ASSEMBLY FACTOR HCF136, CHLOROPLASTIC"/>
    <property type="match status" value="1"/>
</dbReference>
<dbReference type="EMBL" id="OU015584">
    <property type="protein sequence ID" value="CAG5078222.1"/>
    <property type="molecule type" value="Genomic_DNA"/>
</dbReference>
<evidence type="ECO:0000313" key="3">
    <source>
        <dbReference type="EMBL" id="CAG5078222.1"/>
    </source>
</evidence>
<evidence type="ECO:0000259" key="2">
    <source>
        <dbReference type="Pfam" id="PF18962"/>
    </source>
</evidence>
<protein>
    <submittedName>
        <fullName evidence="3">Ycf48-like protein</fullName>
    </submittedName>
</protein>
<evidence type="ECO:0000313" key="4">
    <source>
        <dbReference type="Proteomes" id="UP000683507"/>
    </source>
</evidence>
<dbReference type="Proteomes" id="UP000683507">
    <property type="component" value="Chromosome"/>
</dbReference>
<gene>
    <name evidence="3" type="primary">hcf136_2</name>
    <name evidence="3" type="ORF">CRYO30217_00611</name>
</gene>
<dbReference type="RefSeq" id="WP_258540841.1">
    <property type="nucleotide sequence ID" value="NZ_OU015584.1"/>
</dbReference>
<dbReference type="Gene3D" id="2.130.10.10">
    <property type="entry name" value="YVTN repeat-like/Quinoprotein amine dehydrogenase"/>
    <property type="match status" value="2"/>
</dbReference>
<proteinExistence type="predicted"/>